<gene>
    <name evidence="1" type="ORF">CBF37_03605</name>
</gene>
<dbReference type="AlphaFoldDB" id="A0A430A0K6"/>
<proteinExistence type="predicted"/>
<organism evidence="1 2">
    <name type="scientific">Vagococcus vulneris</name>
    <dbReference type="NCBI Taxonomy" id="1977869"/>
    <lineage>
        <taxon>Bacteria</taxon>
        <taxon>Bacillati</taxon>
        <taxon>Bacillota</taxon>
        <taxon>Bacilli</taxon>
        <taxon>Lactobacillales</taxon>
        <taxon>Enterococcaceae</taxon>
        <taxon>Vagococcus</taxon>
    </lineage>
</organism>
<dbReference type="OrthoDB" id="1688888at2"/>
<accession>A0A430A0K6</accession>
<sequence length="470" mass="54675">MIYCLKREISKLKELVIMKKIIGAVNCGCFMCKNNNSFEMPNEIIESVKKNELVLFCGAGISTESKTVLPTSFYMDILTFLNNEYSLNLDTDIAFSELMSKFCSTVPNGRKQLIRKINERFDRIQSFPELYNSATSFHKEVSKIPQIKTIVTTNWDDYFEKECLATSIVDNKDVALWNTFDRRVFKVHGSINNIGSIVATTNDYDKCYERLSNEPIGDRLKTLLGSNCVVFIGFSFGDEDLNKIIDILSERLDDFANQFYLVTVDRSWENNRDSRIIPIITDGQFFIHSLRNILIEEGHLVEDDIYDFARYASQVASDFHTDWLNEIDNFNEKLASFPEIILSIAYQDGVIHAYQRCYANRQKGDYLIPGYLSKIVVSYHNLVDQHEKNKNYLQMYYDLGYLDGLINLEKFLETNNHLIPPLFIYEGENFATEKELFDFIVANRNSEMHQYLKEISVPNDTIPHFYPWYC</sequence>
<protein>
    <submittedName>
        <fullName evidence="1">SIR2 family protein</fullName>
    </submittedName>
</protein>
<dbReference type="Gene3D" id="3.40.50.1220">
    <property type="entry name" value="TPP-binding domain"/>
    <property type="match status" value="1"/>
</dbReference>
<dbReference type="InterPro" id="IPR029035">
    <property type="entry name" value="DHS-like_NAD/FAD-binding_dom"/>
</dbReference>
<dbReference type="SUPFAM" id="SSF52467">
    <property type="entry name" value="DHS-like NAD/FAD-binding domain"/>
    <property type="match status" value="1"/>
</dbReference>
<dbReference type="Proteomes" id="UP000287857">
    <property type="component" value="Unassembled WGS sequence"/>
</dbReference>
<keyword evidence="2" id="KW-1185">Reference proteome</keyword>
<name>A0A430A0K6_9ENTE</name>
<evidence type="ECO:0000313" key="1">
    <source>
        <dbReference type="EMBL" id="RST99821.1"/>
    </source>
</evidence>
<evidence type="ECO:0000313" key="2">
    <source>
        <dbReference type="Proteomes" id="UP000287857"/>
    </source>
</evidence>
<comment type="caution">
    <text evidence="1">The sequence shown here is derived from an EMBL/GenBank/DDBJ whole genome shotgun (WGS) entry which is preliminary data.</text>
</comment>
<dbReference type="Pfam" id="PF13289">
    <property type="entry name" value="SIR2_2"/>
    <property type="match status" value="1"/>
</dbReference>
<reference evidence="1 2" key="1">
    <citation type="submission" date="2017-05" db="EMBL/GenBank/DDBJ databases">
        <title>Vagococcus spp. assemblies.</title>
        <authorList>
            <person name="Gulvik C.A."/>
        </authorList>
    </citation>
    <scope>NUCLEOTIDE SEQUENCE [LARGE SCALE GENOMIC DNA]</scope>
    <source>
        <strain evidence="1 2">SS1995</strain>
    </source>
</reference>
<dbReference type="EMBL" id="NGJS01000003">
    <property type="protein sequence ID" value="RST99821.1"/>
    <property type="molecule type" value="Genomic_DNA"/>
</dbReference>